<sequence length="187" mass="21469">MLKNKIPTFCRILKNAKEKFLAAARECPALPMDYDRNAKPLPKIYFSKGRKPIPPFSDFFWSNSTYTYVKYAPDANPQYDKVEGIKISPKLIVLRGCRGAYYPDVCKLIAQKFGGHIPCKSEMLQIINRLDRLNATFVLLGDKALCCGKYLIDERDEKNNFLAVNIEQPQQTKAIGIYDECFFIIVR</sequence>
<dbReference type="AlphaFoldDB" id="A0A6G8F294"/>
<reference evidence="1" key="1">
    <citation type="journal article" date="2020" name="J. ISSAAS">
        <title>Lactobacilli and other gastrointestinal microbiota of Peromyscus leucopus, reservoir host for agents of Lyme disease and other zoonoses in North America.</title>
        <authorList>
            <person name="Milovic A."/>
            <person name="Bassam K."/>
            <person name="Shao H."/>
            <person name="Chatzistamou I."/>
            <person name="Tufts D.M."/>
            <person name="Diuk-Wasser M."/>
            <person name="Barbour A.G."/>
        </authorList>
    </citation>
    <scope>NUCLEOTIDE SEQUENCE</scope>
    <source>
        <strain evidence="1">LL90</strain>
    </source>
</reference>
<evidence type="ECO:0000313" key="1">
    <source>
        <dbReference type="EMBL" id="QIM10312.1"/>
    </source>
</evidence>
<protein>
    <submittedName>
        <fullName evidence="1">Uncharacterized protein</fullName>
    </submittedName>
</protein>
<proteinExistence type="predicted"/>
<dbReference type="EMBL" id="MN990728">
    <property type="protein sequence ID" value="QIM10312.1"/>
    <property type="molecule type" value="Genomic_DNA"/>
</dbReference>
<name>A0A6G8F294_9PROT</name>
<gene>
    <name evidence="1" type="ORF">PlAlph_0660</name>
</gene>
<accession>A0A6G8F294</accession>
<organism evidence="1">
    <name type="scientific">uncultured Alphaproteobacteria bacterium</name>
    <dbReference type="NCBI Taxonomy" id="91750"/>
    <lineage>
        <taxon>Bacteria</taxon>
        <taxon>Pseudomonadati</taxon>
        <taxon>Pseudomonadota</taxon>
        <taxon>Alphaproteobacteria</taxon>
        <taxon>environmental samples</taxon>
    </lineage>
</organism>